<dbReference type="EMBL" id="JAVRRD010000004">
    <property type="protein sequence ID" value="KAK5059828.1"/>
    <property type="molecule type" value="Genomic_DNA"/>
</dbReference>
<dbReference type="RefSeq" id="XP_064709649.1">
    <property type="nucleotide sequence ID" value="XM_064853250.1"/>
</dbReference>
<dbReference type="InterPro" id="IPR009072">
    <property type="entry name" value="Histone-fold"/>
</dbReference>
<evidence type="ECO:0000313" key="5">
    <source>
        <dbReference type="EMBL" id="KAK5059828.1"/>
    </source>
</evidence>
<accession>A0AAV9NMU2</accession>
<dbReference type="GO" id="GO:0071821">
    <property type="term" value="C:FANCM-MHF complex"/>
    <property type="evidence" value="ECO:0007669"/>
    <property type="project" value="InterPro"/>
</dbReference>
<comment type="caution">
    <text evidence="5">The sequence shown here is derived from an EMBL/GenBank/DDBJ whole genome shotgun (WGS) entry which is preliminary data.</text>
</comment>
<protein>
    <recommendedName>
        <fullName evidence="7">Centromere protein S</fullName>
    </recommendedName>
</protein>
<evidence type="ECO:0008006" key="7">
    <source>
        <dbReference type="Google" id="ProtNLM"/>
    </source>
</evidence>
<evidence type="ECO:0000313" key="6">
    <source>
        <dbReference type="Proteomes" id="UP001358417"/>
    </source>
</evidence>
<name>A0AAV9NMU2_9EURO</name>
<dbReference type="Pfam" id="PF15630">
    <property type="entry name" value="CENP-S"/>
    <property type="match status" value="1"/>
</dbReference>
<dbReference type="GO" id="GO:0003682">
    <property type="term" value="F:chromatin binding"/>
    <property type="evidence" value="ECO:0007669"/>
    <property type="project" value="TreeGrafter"/>
</dbReference>
<dbReference type="GO" id="GO:0031297">
    <property type="term" value="P:replication fork processing"/>
    <property type="evidence" value="ECO:0007669"/>
    <property type="project" value="TreeGrafter"/>
</dbReference>
<dbReference type="InterPro" id="IPR029003">
    <property type="entry name" value="CENP-S/Mhf1"/>
</dbReference>
<proteinExistence type="inferred from homology"/>
<dbReference type="GO" id="GO:0046982">
    <property type="term" value="F:protein heterodimerization activity"/>
    <property type="evidence" value="ECO:0007669"/>
    <property type="project" value="InterPro"/>
</dbReference>
<dbReference type="AlphaFoldDB" id="A0AAV9NMU2"/>
<comment type="similarity">
    <text evidence="1">Belongs to the TAF9 family. CENP-S/MHF1 subfamily.</text>
</comment>
<keyword evidence="4" id="KW-0234">DNA repair</keyword>
<dbReference type="SUPFAM" id="SSF47113">
    <property type="entry name" value="Histone-fold"/>
    <property type="match status" value="1"/>
</dbReference>
<dbReference type="GO" id="GO:0006281">
    <property type="term" value="P:DNA repair"/>
    <property type="evidence" value="ECO:0007669"/>
    <property type="project" value="UniProtKB-KW"/>
</dbReference>
<gene>
    <name evidence="5" type="ORF">LTR84_009711</name>
</gene>
<dbReference type="PANTHER" id="PTHR22980:SF0">
    <property type="entry name" value="CENTROMERE PROTEIN S"/>
    <property type="match status" value="1"/>
</dbReference>
<dbReference type="CDD" id="cd22919">
    <property type="entry name" value="HFD_CENP-S"/>
    <property type="match status" value="1"/>
</dbReference>
<dbReference type="GO" id="GO:0003677">
    <property type="term" value="F:DNA binding"/>
    <property type="evidence" value="ECO:0007669"/>
    <property type="project" value="UniProtKB-KW"/>
</dbReference>
<keyword evidence="3" id="KW-0238">DNA-binding</keyword>
<evidence type="ECO:0000256" key="1">
    <source>
        <dbReference type="ARBA" id="ARBA00006612"/>
    </source>
</evidence>
<keyword evidence="2" id="KW-0227">DNA damage</keyword>
<evidence type="ECO:0000256" key="4">
    <source>
        <dbReference type="ARBA" id="ARBA00023204"/>
    </source>
</evidence>
<dbReference type="GeneID" id="89977869"/>
<dbReference type="PANTHER" id="PTHR22980">
    <property type="entry name" value="CORTISTATIN"/>
    <property type="match status" value="1"/>
</dbReference>
<evidence type="ECO:0000256" key="2">
    <source>
        <dbReference type="ARBA" id="ARBA00022763"/>
    </source>
</evidence>
<dbReference type="GO" id="GO:0000712">
    <property type="term" value="P:resolution of meiotic recombination intermediates"/>
    <property type="evidence" value="ECO:0007669"/>
    <property type="project" value="TreeGrafter"/>
</dbReference>
<evidence type="ECO:0000256" key="3">
    <source>
        <dbReference type="ARBA" id="ARBA00023125"/>
    </source>
</evidence>
<organism evidence="5 6">
    <name type="scientific">Exophiala bonariae</name>
    <dbReference type="NCBI Taxonomy" id="1690606"/>
    <lineage>
        <taxon>Eukaryota</taxon>
        <taxon>Fungi</taxon>
        <taxon>Dikarya</taxon>
        <taxon>Ascomycota</taxon>
        <taxon>Pezizomycotina</taxon>
        <taxon>Eurotiomycetes</taxon>
        <taxon>Chaetothyriomycetidae</taxon>
        <taxon>Chaetothyriales</taxon>
        <taxon>Herpotrichiellaceae</taxon>
        <taxon>Exophiala</taxon>
    </lineage>
</organism>
<reference evidence="5 6" key="1">
    <citation type="submission" date="2023-08" db="EMBL/GenBank/DDBJ databases">
        <title>Black Yeasts Isolated from many extreme environments.</title>
        <authorList>
            <person name="Coleine C."/>
            <person name="Stajich J.E."/>
            <person name="Selbmann L."/>
        </authorList>
    </citation>
    <scope>NUCLEOTIDE SEQUENCE [LARGE SCALE GENOMIC DNA]</scope>
    <source>
        <strain evidence="5 6">CCFEE 5792</strain>
    </source>
</reference>
<dbReference type="Gene3D" id="1.10.20.10">
    <property type="entry name" value="Histone, subunit A"/>
    <property type="match status" value="1"/>
</dbReference>
<keyword evidence="6" id="KW-1185">Reference proteome</keyword>
<sequence length="111" mass="12284">MASITENDMDAEALSKKLRSALWFHIGKVVDEQSLLLGVNATPQFIGSLMELVWAQIGSAAVDLESFAKHAGRSTIKTDDVMLLARRNEGLAELLKKELENIESSKQQKEK</sequence>
<dbReference type="Proteomes" id="UP001358417">
    <property type="component" value="Unassembled WGS sequence"/>
</dbReference>